<reference evidence="2" key="1">
    <citation type="journal article" date="2022" name="Mol. Ecol. Resour.">
        <title>The genomes of chicory, endive, great burdock and yacon provide insights into Asteraceae palaeo-polyploidization history and plant inulin production.</title>
        <authorList>
            <person name="Fan W."/>
            <person name="Wang S."/>
            <person name="Wang H."/>
            <person name="Wang A."/>
            <person name="Jiang F."/>
            <person name="Liu H."/>
            <person name="Zhao H."/>
            <person name="Xu D."/>
            <person name="Zhang Y."/>
        </authorList>
    </citation>
    <scope>NUCLEOTIDE SEQUENCE [LARGE SCALE GENOMIC DNA]</scope>
    <source>
        <strain evidence="2">cv. Yunnan</strain>
    </source>
</reference>
<dbReference type="EMBL" id="CM042025">
    <property type="protein sequence ID" value="KAI3806725.1"/>
    <property type="molecule type" value="Genomic_DNA"/>
</dbReference>
<name>A0ACB9IGW0_9ASTR</name>
<evidence type="ECO:0000313" key="1">
    <source>
        <dbReference type="EMBL" id="KAI3806725.1"/>
    </source>
</evidence>
<organism evidence="1 2">
    <name type="scientific">Smallanthus sonchifolius</name>
    <dbReference type="NCBI Taxonomy" id="185202"/>
    <lineage>
        <taxon>Eukaryota</taxon>
        <taxon>Viridiplantae</taxon>
        <taxon>Streptophyta</taxon>
        <taxon>Embryophyta</taxon>
        <taxon>Tracheophyta</taxon>
        <taxon>Spermatophyta</taxon>
        <taxon>Magnoliopsida</taxon>
        <taxon>eudicotyledons</taxon>
        <taxon>Gunneridae</taxon>
        <taxon>Pentapetalae</taxon>
        <taxon>asterids</taxon>
        <taxon>campanulids</taxon>
        <taxon>Asterales</taxon>
        <taxon>Asteraceae</taxon>
        <taxon>Asteroideae</taxon>
        <taxon>Heliantheae alliance</taxon>
        <taxon>Millerieae</taxon>
        <taxon>Smallanthus</taxon>
    </lineage>
</organism>
<sequence>MAPTIILASRNLIHGTEFSKRLPILHLMINKKRPVVAFRGQPLHSGETAASHQARRSFLVYSIQPGNHPPTGDSLSSWQQWIGIITALIVPFFSRKWTNLLKIKDEVDTVVEETEKIVDRIEEVAETVDKVAKDVADHLPEGGKLRNAVVFVEGVAEEIAREAHLVDDFLHEVEEVEEKVELLVESVKDQSKHVHEDFNKR</sequence>
<comment type="caution">
    <text evidence="1">The sequence shown here is derived from an EMBL/GenBank/DDBJ whole genome shotgun (WGS) entry which is preliminary data.</text>
</comment>
<proteinExistence type="predicted"/>
<reference evidence="1 2" key="2">
    <citation type="journal article" date="2022" name="Mol. Ecol. Resour.">
        <title>The genomes of chicory, endive, great burdock and yacon provide insights into Asteraceae paleo-polyploidization history and plant inulin production.</title>
        <authorList>
            <person name="Fan W."/>
            <person name="Wang S."/>
            <person name="Wang H."/>
            <person name="Wang A."/>
            <person name="Jiang F."/>
            <person name="Liu H."/>
            <person name="Zhao H."/>
            <person name="Xu D."/>
            <person name="Zhang Y."/>
        </authorList>
    </citation>
    <scope>NUCLEOTIDE SEQUENCE [LARGE SCALE GENOMIC DNA]</scope>
    <source>
        <strain evidence="2">cv. Yunnan</strain>
        <tissue evidence="1">Leaves</tissue>
    </source>
</reference>
<evidence type="ECO:0000313" key="2">
    <source>
        <dbReference type="Proteomes" id="UP001056120"/>
    </source>
</evidence>
<dbReference type="Proteomes" id="UP001056120">
    <property type="component" value="Linkage Group LG08"/>
</dbReference>
<protein>
    <submittedName>
        <fullName evidence="1">Uncharacterized protein</fullName>
    </submittedName>
</protein>
<keyword evidence="2" id="KW-1185">Reference proteome</keyword>
<gene>
    <name evidence="1" type="ORF">L1987_22639</name>
</gene>
<accession>A0ACB9IGW0</accession>